<dbReference type="SUPFAM" id="SSF103473">
    <property type="entry name" value="MFS general substrate transporter"/>
    <property type="match status" value="1"/>
</dbReference>
<dbReference type="GO" id="GO:0022857">
    <property type="term" value="F:transmembrane transporter activity"/>
    <property type="evidence" value="ECO:0007669"/>
    <property type="project" value="InterPro"/>
</dbReference>
<dbReference type="InterPro" id="IPR011701">
    <property type="entry name" value="MFS"/>
</dbReference>
<feature type="transmembrane region" description="Helical" evidence="6">
    <location>
        <begin position="293"/>
        <end position="315"/>
    </location>
</feature>
<reference evidence="8" key="1">
    <citation type="submission" date="2019-11" db="EMBL/GenBank/DDBJ databases">
        <authorList>
            <person name="Feng L."/>
        </authorList>
    </citation>
    <scope>NUCLEOTIDE SEQUENCE</scope>
    <source>
        <strain evidence="8">EMassiliensisLFYP7</strain>
    </source>
</reference>
<feature type="transmembrane region" description="Helical" evidence="6">
    <location>
        <begin position="159"/>
        <end position="182"/>
    </location>
</feature>
<feature type="transmembrane region" description="Helical" evidence="6">
    <location>
        <begin position="99"/>
        <end position="121"/>
    </location>
</feature>
<evidence type="ECO:0000256" key="6">
    <source>
        <dbReference type="SAM" id="Phobius"/>
    </source>
</evidence>
<keyword evidence="5 6" id="KW-0472">Membrane</keyword>
<dbReference type="Pfam" id="PF07690">
    <property type="entry name" value="MFS_1"/>
    <property type="match status" value="1"/>
</dbReference>
<gene>
    <name evidence="8" type="ORF">EMLFYP7_02224</name>
</gene>
<feature type="transmembrane region" description="Helical" evidence="6">
    <location>
        <begin position="47"/>
        <end position="67"/>
    </location>
</feature>
<evidence type="ECO:0000256" key="2">
    <source>
        <dbReference type="ARBA" id="ARBA00022475"/>
    </source>
</evidence>
<dbReference type="InterPro" id="IPR050189">
    <property type="entry name" value="MFS_Efflux_Transporters"/>
</dbReference>
<dbReference type="EMBL" id="CACRTZ010000020">
    <property type="protein sequence ID" value="VYU39915.1"/>
    <property type="molecule type" value="Genomic_DNA"/>
</dbReference>
<organism evidence="8">
    <name type="scientific">Phytobacter massiliensis</name>
    <dbReference type="NCBI Taxonomy" id="1485952"/>
    <lineage>
        <taxon>Bacteria</taxon>
        <taxon>Pseudomonadati</taxon>
        <taxon>Pseudomonadota</taxon>
        <taxon>Gammaproteobacteria</taxon>
        <taxon>Enterobacterales</taxon>
        <taxon>Enterobacteriaceae</taxon>
        <taxon>Phytobacter</taxon>
    </lineage>
</organism>
<feature type="transmembrane region" description="Helical" evidence="6">
    <location>
        <begin position="133"/>
        <end position="153"/>
    </location>
</feature>
<evidence type="ECO:0000256" key="1">
    <source>
        <dbReference type="ARBA" id="ARBA00004651"/>
    </source>
</evidence>
<feature type="transmembrane region" description="Helical" evidence="6">
    <location>
        <begin position="269"/>
        <end position="287"/>
    </location>
</feature>
<feature type="transmembrane region" description="Helical" evidence="6">
    <location>
        <begin position="352"/>
        <end position="372"/>
    </location>
</feature>
<feature type="domain" description="Major facilitator superfamily (MFS) profile" evidence="7">
    <location>
        <begin position="5"/>
        <end position="378"/>
    </location>
</feature>
<dbReference type="PANTHER" id="PTHR43124:SF10">
    <property type="entry name" value="PURINE EFFLUX PUMP PBUE"/>
    <property type="match status" value="1"/>
</dbReference>
<dbReference type="GO" id="GO:0005886">
    <property type="term" value="C:plasma membrane"/>
    <property type="evidence" value="ECO:0007669"/>
    <property type="project" value="UniProtKB-SubCell"/>
</dbReference>
<dbReference type="Gene3D" id="1.20.1250.20">
    <property type="entry name" value="MFS general substrate transporter like domains"/>
    <property type="match status" value="1"/>
</dbReference>
<dbReference type="PROSITE" id="PS50850">
    <property type="entry name" value="MFS"/>
    <property type="match status" value="1"/>
</dbReference>
<keyword evidence="3 6" id="KW-0812">Transmembrane</keyword>
<feature type="transmembrane region" description="Helical" evidence="6">
    <location>
        <begin position="203"/>
        <end position="222"/>
    </location>
</feature>
<comment type="subcellular location">
    <subcellularLocation>
        <location evidence="1">Cell membrane</location>
        <topology evidence="1">Multi-pass membrane protein</topology>
    </subcellularLocation>
</comment>
<feature type="transmembrane region" description="Helical" evidence="6">
    <location>
        <begin position="327"/>
        <end position="346"/>
    </location>
</feature>
<name>A0A6N3EIL6_9ENTR</name>
<dbReference type="RefSeq" id="WP_421957836.1">
    <property type="nucleotide sequence ID" value="NZ_CACRTZ010000020.1"/>
</dbReference>
<keyword evidence="2" id="KW-1003">Cell membrane</keyword>
<evidence type="ECO:0000256" key="3">
    <source>
        <dbReference type="ARBA" id="ARBA00022692"/>
    </source>
</evidence>
<proteinExistence type="predicted"/>
<evidence type="ECO:0000313" key="8">
    <source>
        <dbReference type="EMBL" id="VYU39915.1"/>
    </source>
</evidence>
<accession>A0A6N3EIL6</accession>
<sequence length="378" mass="38968">MITRVSALAITGFLLIAVTYGMARFAWGLMLPSVGQDITLSPRAAGLIAACSYIAYCFSSLCASWLTGRFGARATAIAAALCAALGLSLLASSSSAAQLAAGLFVAGLSSGLASPALAAAVSQRVAENRQSTTNTFINAGTGGGIILSVPVLLFIPWGWRGACVAFAVLALLCLLPVMRYLPAAREQGAENKQSWRQVLLCRTLQRLALIAFICGIASAAWWNFGPDILQNHLHIAKETTSMLWLVSGGAGIAGVFTGALAAHMGWNRVYWLALLCMAAPLALLALSHGYSSWFIPAAALCGVGYITLSGVLLVCGASATAQAPATGVGIVFFMLATGQVAGSVVFGQLYGLLGAALSLWIFAGLALLIMLLPPIKGA</sequence>
<dbReference type="AlphaFoldDB" id="A0A6N3EIL6"/>
<keyword evidence="4 6" id="KW-1133">Transmembrane helix</keyword>
<dbReference type="PANTHER" id="PTHR43124">
    <property type="entry name" value="PURINE EFFLUX PUMP PBUE"/>
    <property type="match status" value="1"/>
</dbReference>
<dbReference type="InterPro" id="IPR036259">
    <property type="entry name" value="MFS_trans_sf"/>
</dbReference>
<dbReference type="InterPro" id="IPR020846">
    <property type="entry name" value="MFS_dom"/>
</dbReference>
<evidence type="ECO:0000256" key="5">
    <source>
        <dbReference type="ARBA" id="ARBA00023136"/>
    </source>
</evidence>
<evidence type="ECO:0000259" key="7">
    <source>
        <dbReference type="PROSITE" id="PS50850"/>
    </source>
</evidence>
<feature type="transmembrane region" description="Helical" evidence="6">
    <location>
        <begin position="242"/>
        <end position="262"/>
    </location>
</feature>
<evidence type="ECO:0000256" key="4">
    <source>
        <dbReference type="ARBA" id="ARBA00022989"/>
    </source>
</evidence>
<feature type="transmembrane region" description="Helical" evidence="6">
    <location>
        <begin position="74"/>
        <end position="93"/>
    </location>
</feature>
<protein>
    <submittedName>
        <fullName evidence="8">Major Facilitator Superfamily protein</fullName>
    </submittedName>
</protein>